<gene>
    <name evidence="1" type="ORF">AV926_02355</name>
</gene>
<accession>A0A163U658</accession>
<name>A0A163U658_9FLAO</name>
<evidence type="ECO:0000313" key="1">
    <source>
        <dbReference type="EMBL" id="KZE72870.1"/>
    </source>
</evidence>
<keyword evidence="2" id="KW-1185">Reference proteome</keyword>
<dbReference type="EMBL" id="LQNU01000116">
    <property type="protein sequence ID" value="KZE72870.1"/>
    <property type="molecule type" value="Genomic_DNA"/>
</dbReference>
<evidence type="ECO:0000313" key="2">
    <source>
        <dbReference type="Proteomes" id="UP000076630"/>
    </source>
</evidence>
<reference evidence="1 2" key="1">
    <citation type="submission" date="2016-01" db="EMBL/GenBank/DDBJ databases">
        <title>Whole genome sequencing of Myroides marinus L41.</title>
        <authorList>
            <person name="Hong K.W."/>
        </authorList>
    </citation>
    <scope>NUCLEOTIDE SEQUENCE [LARGE SCALE GENOMIC DNA]</scope>
    <source>
        <strain evidence="1 2">L41</strain>
    </source>
</reference>
<sequence length="189" mass="22299">MEILDLQHNTDSTKMTQPNAPDFIEQHFSIEFIEKAKMQTFFIFGALYTDFSIACLEDQNCIPTEDFLLINLCKEESNTEASEIIYHFIQNRDFTENEVLYLTLSFLSNPKFQEFINLIRRYDQEAFDEEILKIFIGKHICKQLPLYLLDYIHSSIIRFCKEFNLIDGKIDTDTFDNIKTQYSAILVNT</sequence>
<dbReference type="AlphaFoldDB" id="A0A163U658"/>
<dbReference type="OrthoDB" id="1444587at2"/>
<dbReference type="RefSeq" id="WP_038988219.1">
    <property type="nucleotide sequence ID" value="NZ_JACAJN010000021.1"/>
</dbReference>
<proteinExistence type="predicted"/>
<protein>
    <submittedName>
        <fullName evidence="1">Uncharacterized protein</fullName>
    </submittedName>
</protein>
<comment type="caution">
    <text evidence="1">The sequence shown here is derived from an EMBL/GenBank/DDBJ whole genome shotgun (WGS) entry which is preliminary data.</text>
</comment>
<organism evidence="1 2">
    <name type="scientific">Myroides marinus</name>
    <dbReference type="NCBI Taxonomy" id="703342"/>
    <lineage>
        <taxon>Bacteria</taxon>
        <taxon>Pseudomonadati</taxon>
        <taxon>Bacteroidota</taxon>
        <taxon>Flavobacteriia</taxon>
        <taxon>Flavobacteriales</taxon>
        <taxon>Flavobacteriaceae</taxon>
        <taxon>Myroides</taxon>
    </lineage>
</organism>
<dbReference type="Proteomes" id="UP000076630">
    <property type="component" value="Unassembled WGS sequence"/>
</dbReference>